<dbReference type="Proteomes" id="UP000306918">
    <property type="component" value="Unassembled WGS sequence"/>
</dbReference>
<accession>A0A4S8HYC5</accession>
<gene>
    <name evidence="1" type="ORF">FAM09_00720</name>
</gene>
<comment type="caution">
    <text evidence="1">The sequence shown here is derived from an EMBL/GenBank/DDBJ whole genome shotgun (WGS) entry which is preliminary data.</text>
</comment>
<reference evidence="1 2" key="1">
    <citation type="submission" date="2019-04" db="EMBL/GenBank/DDBJ databases">
        <title>Niastella caeni sp. nov., isolated from activated sludge.</title>
        <authorList>
            <person name="Sheng M."/>
        </authorList>
    </citation>
    <scope>NUCLEOTIDE SEQUENCE [LARGE SCALE GENOMIC DNA]</scope>
    <source>
        <strain evidence="1 2">HX-2-15</strain>
    </source>
</reference>
<dbReference type="RefSeq" id="WP_136575163.1">
    <property type="nucleotide sequence ID" value="NZ_STFF01000001.1"/>
</dbReference>
<dbReference type="OrthoDB" id="894042at2"/>
<sequence length="129" mass="15167">MKKAVAIFFVSIYMLSFAELHQFLRMPVLIQHFVEHRHQDPSISLLSFLSQHYIHQYVKDEDYQHDKELPFRHTDCCVTNANICCECPANAFIEWPVRTTEIKNEFILTDEDNHSLLSVADIFQPPRCA</sequence>
<proteinExistence type="predicted"/>
<keyword evidence="2" id="KW-1185">Reference proteome</keyword>
<dbReference type="EMBL" id="STFF01000001">
    <property type="protein sequence ID" value="THU40670.1"/>
    <property type="molecule type" value="Genomic_DNA"/>
</dbReference>
<evidence type="ECO:0000313" key="1">
    <source>
        <dbReference type="EMBL" id="THU40670.1"/>
    </source>
</evidence>
<name>A0A4S8HYC5_9BACT</name>
<protein>
    <submittedName>
        <fullName evidence="1">Uncharacterized protein</fullName>
    </submittedName>
</protein>
<evidence type="ECO:0000313" key="2">
    <source>
        <dbReference type="Proteomes" id="UP000306918"/>
    </source>
</evidence>
<organism evidence="1 2">
    <name type="scientific">Niastella caeni</name>
    <dbReference type="NCBI Taxonomy" id="2569763"/>
    <lineage>
        <taxon>Bacteria</taxon>
        <taxon>Pseudomonadati</taxon>
        <taxon>Bacteroidota</taxon>
        <taxon>Chitinophagia</taxon>
        <taxon>Chitinophagales</taxon>
        <taxon>Chitinophagaceae</taxon>
        <taxon>Niastella</taxon>
    </lineage>
</organism>
<dbReference type="AlphaFoldDB" id="A0A4S8HYC5"/>